<dbReference type="GO" id="GO:0005829">
    <property type="term" value="C:cytosol"/>
    <property type="evidence" value="ECO:0007669"/>
    <property type="project" value="TreeGrafter"/>
</dbReference>
<keyword evidence="1" id="KW-0597">Phosphoprotein</keyword>
<evidence type="ECO:0000256" key="7">
    <source>
        <dbReference type="PROSITE-ProRule" id="PRU01091"/>
    </source>
</evidence>
<dbReference type="RefSeq" id="WP_135271110.1">
    <property type="nucleotide sequence ID" value="NZ_SRIB01000007.1"/>
</dbReference>
<dbReference type="SMART" id="SM00862">
    <property type="entry name" value="Trans_reg_C"/>
    <property type="match status" value="1"/>
</dbReference>
<dbReference type="InterPro" id="IPR001789">
    <property type="entry name" value="Sig_transdc_resp-reg_receiver"/>
</dbReference>
<dbReference type="InterPro" id="IPR036388">
    <property type="entry name" value="WH-like_DNA-bd_sf"/>
</dbReference>
<protein>
    <submittedName>
        <fullName evidence="10">Response regulator transcription factor</fullName>
    </submittedName>
</protein>
<proteinExistence type="predicted"/>
<comment type="caution">
    <text evidence="10">The sequence shown here is derived from an EMBL/GenBank/DDBJ whole genome shotgun (WGS) entry which is preliminary data.</text>
</comment>
<evidence type="ECO:0000259" key="9">
    <source>
        <dbReference type="PROSITE" id="PS51755"/>
    </source>
</evidence>
<sequence length="236" mass="27608">MGDRILVLDPDTNFTKTLKYSFEQDSFQIDVFSDCENIIELIEKKHYDILVTELQLLKSNGLTICQNVRSFSNIPIIFISRVDDDIKKILAFEYGADDYLVKPFNILELKARIKAILRRTSDIKFEYNNDVIEISDIKIYTIGRKITKSGQEISLTGKEFDLIYVLASNPGKIFTREELLERVWGYAYYGDLRTVDVHIRRIREKIEDNSKDSQYIMTKWGVGYYFKENSISNNSF</sequence>
<accession>A0A4Z0D3R0</accession>
<dbReference type="GO" id="GO:0000976">
    <property type="term" value="F:transcription cis-regulatory region binding"/>
    <property type="evidence" value="ECO:0007669"/>
    <property type="project" value="TreeGrafter"/>
</dbReference>
<dbReference type="GO" id="GO:0032993">
    <property type="term" value="C:protein-DNA complex"/>
    <property type="evidence" value="ECO:0007669"/>
    <property type="project" value="TreeGrafter"/>
</dbReference>
<name>A0A4Z0D3R0_9FIRM</name>
<organism evidence="10 11">
    <name type="scientific">Soehngenia longivitae</name>
    <dbReference type="NCBI Taxonomy" id="2562294"/>
    <lineage>
        <taxon>Bacteria</taxon>
        <taxon>Bacillati</taxon>
        <taxon>Bacillota</taxon>
        <taxon>Tissierellia</taxon>
        <taxon>Tissierellales</taxon>
        <taxon>Tissierellaceae</taxon>
        <taxon>Soehngenia</taxon>
    </lineage>
</organism>
<dbReference type="FunFam" id="1.10.10.10:FF:000018">
    <property type="entry name" value="DNA-binding response regulator ResD"/>
    <property type="match status" value="1"/>
</dbReference>
<dbReference type="InterPro" id="IPR016032">
    <property type="entry name" value="Sig_transdc_resp-reg_C-effctor"/>
</dbReference>
<evidence type="ECO:0000256" key="6">
    <source>
        <dbReference type="PROSITE-ProRule" id="PRU00169"/>
    </source>
</evidence>
<dbReference type="InterPro" id="IPR001867">
    <property type="entry name" value="OmpR/PhoB-type_DNA-bd"/>
</dbReference>
<dbReference type="Gene3D" id="1.10.10.10">
    <property type="entry name" value="Winged helix-like DNA-binding domain superfamily/Winged helix DNA-binding domain"/>
    <property type="match status" value="1"/>
</dbReference>
<dbReference type="SMART" id="SM00448">
    <property type="entry name" value="REC"/>
    <property type="match status" value="1"/>
</dbReference>
<evidence type="ECO:0000256" key="5">
    <source>
        <dbReference type="ARBA" id="ARBA00023163"/>
    </source>
</evidence>
<dbReference type="Gene3D" id="6.10.250.690">
    <property type="match status" value="1"/>
</dbReference>
<dbReference type="GO" id="GO:0000156">
    <property type="term" value="F:phosphorelay response regulator activity"/>
    <property type="evidence" value="ECO:0007669"/>
    <property type="project" value="TreeGrafter"/>
</dbReference>
<reference evidence="10 11" key="1">
    <citation type="submission" date="2019-03" db="EMBL/GenBank/DDBJ databases">
        <title>Draft genome sequence data and analysis of a Fermenting Bacterium, Soehngenia longevitae strain 1933PT, isolated from petroleum reservoir in Azerbaijan.</title>
        <authorList>
            <person name="Grouzdev D.S."/>
            <person name="Bidzhieva S.K."/>
            <person name="Sokolova D.S."/>
            <person name="Tourova T.P."/>
            <person name="Poltaraus A.B."/>
            <person name="Nazina T.N."/>
        </authorList>
    </citation>
    <scope>NUCLEOTIDE SEQUENCE [LARGE SCALE GENOMIC DNA]</scope>
    <source>
        <strain evidence="10 11">1933P</strain>
    </source>
</reference>
<feature type="domain" description="Response regulatory" evidence="8">
    <location>
        <begin position="4"/>
        <end position="117"/>
    </location>
</feature>
<evidence type="ECO:0000313" key="11">
    <source>
        <dbReference type="Proteomes" id="UP000298381"/>
    </source>
</evidence>
<dbReference type="PANTHER" id="PTHR48111:SF40">
    <property type="entry name" value="PHOSPHATE REGULON TRANSCRIPTIONAL REGULATORY PROTEIN PHOB"/>
    <property type="match status" value="1"/>
</dbReference>
<comment type="caution">
    <text evidence="6">Lacks conserved residue(s) required for the propagation of feature annotation.</text>
</comment>
<evidence type="ECO:0000256" key="2">
    <source>
        <dbReference type="ARBA" id="ARBA00023012"/>
    </source>
</evidence>
<evidence type="ECO:0000256" key="1">
    <source>
        <dbReference type="ARBA" id="ARBA00022553"/>
    </source>
</evidence>
<dbReference type="Gene3D" id="3.40.50.2300">
    <property type="match status" value="1"/>
</dbReference>
<dbReference type="Pfam" id="PF00072">
    <property type="entry name" value="Response_reg"/>
    <property type="match status" value="1"/>
</dbReference>
<keyword evidence="3" id="KW-0805">Transcription regulation</keyword>
<feature type="domain" description="OmpR/PhoB-type" evidence="9">
    <location>
        <begin position="129"/>
        <end position="228"/>
    </location>
</feature>
<dbReference type="Proteomes" id="UP000298381">
    <property type="component" value="Unassembled WGS sequence"/>
</dbReference>
<evidence type="ECO:0000313" key="10">
    <source>
        <dbReference type="EMBL" id="TFZ40038.1"/>
    </source>
</evidence>
<dbReference type="InterPro" id="IPR039420">
    <property type="entry name" value="WalR-like"/>
</dbReference>
<dbReference type="GO" id="GO:0006355">
    <property type="term" value="P:regulation of DNA-templated transcription"/>
    <property type="evidence" value="ECO:0007669"/>
    <property type="project" value="InterPro"/>
</dbReference>
<dbReference type="PANTHER" id="PTHR48111">
    <property type="entry name" value="REGULATOR OF RPOS"/>
    <property type="match status" value="1"/>
</dbReference>
<dbReference type="EMBL" id="SRIB01000007">
    <property type="protein sequence ID" value="TFZ40038.1"/>
    <property type="molecule type" value="Genomic_DNA"/>
</dbReference>
<evidence type="ECO:0000256" key="4">
    <source>
        <dbReference type="ARBA" id="ARBA00023125"/>
    </source>
</evidence>
<gene>
    <name evidence="10" type="ORF">E4100_05915</name>
</gene>
<evidence type="ECO:0000259" key="8">
    <source>
        <dbReference type="PROSITE" id="PS50110"/>
    </source>
</evidence>
<dbReference type="AlphaFoldDB" id="A0A4Z0D3R0"/>
<evidence type="ECO:0000256" key="3">
    <source>
        <dbReference type="ARBA" id="ARBA00023015"/>
    </source>
</evidence>
<keyword evidence="2" id="KW-0902">Two-component regulatory system</keyword>
<dbReference type="PROSITE" id="PS51755">
    <property type="entry name" value="OMPR_PHOB"/>
    <property type="match status" value="1"/>
</dbReference>
<dbReference type="Pfam" id="PF00486">
    <property type="entry name" value="Trans_reg_C"/>
    <property type="match status" value="1"/>
</dbReference>
<dbReference type="SUPFAM" id="SSF52172">
    <property type="entry name" value="CheY-like"/>
    <property type="match status" value="1"/>
</dbReference>
<feature type="DNA-binding region" description="OmpR/PhoB-type" evidence="7">
    <location>
        <begin position="129"/>
        <end position="228"/>
    </location>
</feature>
<keyword evidence="4 7" id="KW-0238">DNA-binding</keyword>
<keyword evidence="5" id="KW-0804">Transcription</keyword>
<dbReference type="SUPFAM" id="SSF46894">
    <property type="entry name" value="C-terminal effector domain of the bipartite response regulators"/>
    <property type="match status" value="1"/>
</dbReference>
<dbReference type="CDD" id="cd00383">
    <property type="entry name" value="trans_reg_C"/>
    <property type="match status" value="1"/>
</dbReference>
<dbReference type="PROSITE" id="PS50110">
    <property type="entry name" value="RESPONSE_REGULATORY"/>
    <property type="match status" value="1"/>
</dbReference>
<dbReference type="OrthoDB" id="9790442at2"/>
<dbReference type="InterPro" id="IPR011006">
    <property type="entry name" value="CheY-like_superfamily"/>
</dbReference>
<keyword evidence="11" id="KW-1185">Reference proteome</keyword>